<evidence type="ECO:0000313" key="2">
    <source>
        <dbReference type="EMBL" id="KAL1138504.1"/>
    </source>
</evidence>
<evidence type="ECO:0000313" key="3">
    <source>
        <dbReference type="Proteomes" id="UP001558652"/>
    </source>
</evidence>
<gene>
    <name evidence="2" type="ORF">AAG570_008567</name>
</gene>
<dbReference type="InterPro" id="IPR036728">
    <property type="entry name" value="PBP_GOBP_sf"/>
</dbReference>
<organism evidence="2 3">
    <name type="scientific">Ranatra chinensis</name>
    <dbReference type="NCBI Taxonomy" id="642074"/>
    <lineage>
        <taxon>Eukaryota</taxon>
        <taxon>Metazoa</taxon>
        <taxon>Ecdysozoa</taxon>
        <taxon>Arthropoda</taxon>
        <taxon>Hexapoda</taxon>
        <taxon>Insecta</taxon>
        <taxon>Pterygota</taxon>
        <taxon>Neoptera</taxon>
        <taxon>Paraneoptera</taxon>
        <taxon>Hemiptera</taxon>
        <taxon>Heteroptera</taxon>
        <taxon>Panheteroptera</taxon>
        <taxon>Nepomorpha</taxon>
        <taxon>Nepidae</taxon>
        <taxon>Ranatrinae</taxon>
        <taxon>Ranatra</taxon>
    </lineage>
</organism>
<dbReference type="InterPro" id="IPR006170">
    <property type="entry name" value="PBP/GOBP"/>
</dbReference>
<dbReference type="AlphaFoldDB" id="A0ABD0YRA6"/>
<dbReference type="SMART" id="SM00708">
    <property type="entry name" value="PhBP"/>
    <property type="match status" value="1"/>
</dbReference>
<comment type="caution">
    <text evidence="2">The sequence shown here is derived from an EMBL/GenBank/DDBJ whole genome shotgun (WGS) entry which is preliminary data.</text>
</comment>
<dbReference type="PANTHER" id="PTHR11857:SF42">
    <property type="entry name" value="GENERAL ODORANT-BINDING PROTEIN 19D-RELATED"/>
    <property type="match status" value="1"/>
</dbReference>
<dbReference type="Pfam" id="PF01395">
    <property type="entry name" value="PBP_GOBP"/>
    <property type="match status" value="1"/>
</dbReference>
<keyword evidence="1" id="KW-0732">Signal</keyword>
<dbReference type="EMBL" id="JBFDAA010000003">
    <property type="protein sequence ID" value="KAL1138504.1"/>
    <property type="molecule type" value="Genomic_DNA"/>
</dbReference>
<dbReference type="Proteomes" id="UP001558652">
    <property type="component" value="Unassembled WGS sequence"/>
</dbReference>
<dbReference type="CDD" id="cd23992">
    <property type="entry name" value="PBP_GOBP"/>
    <property type="match status" value="1"/>
</dbReference>
<dbReference type="PANTHER" id="PTHR11857">
    <property type="entry name" value="ODORANT BINDING PROTEIN-RELATED"/>
    <property type="match status" value="1"/>
</dbReference>
<keyword evidence="3" id="KW-1185">Reference proteome</keyword>
<dbReference type="SUPFAM" id="SSF47565">
    <property type="entry name" value="Insect pheromone/odorant-binding proteins"/>
    <property type="match status" value="1"/>
</dbReference>
<accession>A0ABD0YRA6</accession>
<dbReference type="Gene3D" id="1.10.238.20">
    <property type="entry name" value="Pheromone/general odorant binding protein domain"/>
    <property type="match status" value="1"/>
</dbReference>
<proteinExistence type="predicted"/>
<evidence type="ECO:0000256" key="1">
    <source>
        <dbReference type="ARBA" id="ARBA00022729"/>
    </source>
</evidence>
<protein>
    <submittedName>
        <fullName evidence="2">Uncharacterized protein</fullName>
    </submittedName>
</protein>
<name>A0ABD0YRA6_9HEMI</name>
<reference evidence="2 3" key="1">
    <citation type="submission" date="2024-07" db="EMBL/GenBank/DDBJ databases">
        <title>Chromosome-level genome assembly of the water stick insect Ranatra chinensis (Heteroptera: Nepidae).</title>
        <authorList>
            <person name="Liu X."/>
        </authorList>
    </citation>
    <scope>NUCLEOTIDE SEQUENCE [LARGE SCALE GENOMIC DNA]</scope>
    <source>
        <strain evidence="2">Cailab_2021Rc</strain>
        <tissue evidence="2">Muscle</tissue>
    </source>
</reference>
<sequence>MFYENKKQETMEIADIQTFMRRDIPKSKEGKCMMACVLKKNDAMTDDGKLSTEGMRTAVDSMAKKYTVKKDIVEKVHQAMVKCTKNVGSTTDDCETAYKFANCFKDEANAKGLMPTGQGAF</sequence>